<evidence type="ECO:0000256" key="2">
    <source>
        <dbReference type="ARBA" id="ARBA00022729"/>
    </source>
</evidence>
<dbReference type="GeneID" id="117350081"/>
<dbReference type="SUPFAM" id="SSF48726">
    <property type="entry name" value="Immunoglobulin"/>
    <property type="match status" value="2"/>
</dbReference>
<evidence type="ECO:0000259" key="7">
    <source>
        <dbReference type="PROSITE" id="PS50835"/>
    </source>
</evidence>
<evidence type="ECO:0000256" key="6">
    <source>
        <dbReference type="SAM" id="SignalP"/>
    </source>
</evidence>
<dbReference type="InterPro" id="IPR015631">
    <property type="entry name" value="CD2/SLAM_rcpt"/>
</dbReference>
<protein>
    <submittedName>
        <fullName evidence="9">SLAM family member 9-like</fullName>
    </submittedName>
</protein>
<dbReference type="RefSeq" id="XP_033779915.1">
    <property type="nucleotide sequence ID" value="XM_033924024.1"/>
</dbReference>
<dbReference type="FunCoup" id="A0A6P8PFG2">
    <property type="interactions" value="111"/>
</dbReference>
<organism evidence="8 9">
    <name type="scientific">Geotrypetes seraphini</name>
    <name type="common">Gaboon caecilian</name>
    <name type="synonym">Caecilia seraphini</name>
    <dbReference type="NCBI Taxonomy" id="260995"/>
    <lineage>
        <taxon>Eukaryota</taxon>
        <taxon>Metazoa</taxon>
        <taxon>Chordata</taxon>
        <taxon>Craniata</taxon>
        <taxon>Vertebrata</taxon>
        <taxon>Euteleostomi</taxon>
        <taxon>Amphibia</taxon>
        <taxon>Gymnophiona</taxon>
        <taxon>Geotrypetes</taxon>
    </lineage>
</organism>
<dbReference type="GO" id="GO:0009897">
    <property type="term" value="C:external side of plasma membrane"/>
    <property type="evidence" value="ECO:0007669"/>
    <property type="project" value="TreeGrafter"/>
</dbReference>
<evidence type="ECO:0000256" key="5">
    <source>
        <dbReference type="SAM" id="Phobius"/>
    </source>
</evidence>
<dbReference type="AlphaFoldDB" id="A0A6P8PFG2"/>
<evidence type="ECO:0000256" key="4">
    <source>
        <dbReference type="ARBA" id="ARBA00023180"/>
    </source>
</evidence>
<keyword evidence="5" id="KW-1133">Transmembrane helix</keyword>
<dbReference type="InterPro" id="IPR007110">
    <property type="entry name" value="Ig-like_dom"/>
</dbReference>
<comment type="subcellular location">
    <subcellularLocation>
        <location evidence="1">Membrane</location>
    </subcellularLocation>
</comment>
<evidence type="ECO:0000256" key="3">
    <source>
        <dbReference type="ARBA" id="ARBA00023136"/>
    </source>
</evidence>
<gene>
    <name evidence="9" type="primary">LOC117350081</name>
</gene>
<name>A0A6P8PFG2_GEOSA</name>
<feature type="transmembrane region" description="Helical" evidence="5">
    <location>
        <begin position="219"/>
        <end position="244"/>
    </location>
</feature>
<dbReference type="OrthoDB" id="9427418at2759"/>
<evidence type="ECO:0000313" key="9">
    <source>
        <dbReference type="RefSeq" id="XP_033779915.1"/>
    </source>
</evidence>
<feature type="signal peptide" evidence="6">
    <location>
        <begin position="1"/>
        <end position="15"/>
    </location>
</feature>
<keyword evidence="4" id="KW-0325">Glycoprotein</keyword>
<keyword evidence="8" id="KW-1185">Reference proteome</keyword>
<dbReference type="InterPro" id="IPR013783">
    <property type="entry name" value="Ig-like_fold"/>
</dbReference>
<evidence type="ECO:0000256" key="1">
    <source>
        <dbReference type="ARBA" id="ARBA00004370"/>
    </source>
</evidence>
<dbReference type="InterPro" id="IPR036179">
    <property type="entry name" value="Ig-like_dom_sf"/>
</dbReference>
<keyword evidence="5" id="KW-0812">Transmembrane</keyword>
<reference evidence="9" key="1">
    <citation type="submission" date="2025-08" db="UniProtKB">
        <authorList>
            <consortium name="RefSeq"/>
        </authorList>
    </citation>
    <scope>IDENTIFICATION</scope>
</reference>
<proteinExistence type="predicted"/>
<dbReference type="GO" id="GO:0042110">
    <property type="term" value="P:T cell activation"/>
    <property type="evidence" value="ECO:0007669"/>
    <property type="project" value="TreeGrafter"/>
</dbReference>
<dbReference type="PANTHER" id="PTHR12080">
    <property type="entry name" value="SIGNALING LYMPHOCYTIC ACTIVATION MOLECULE"/>
    <property type="match status" value="1"/>
</dbReference>
<dbReference type="InParanoid" id="A0A6P8PFG2"/>
<accession>A0A6P8PFG2</accession>
<evidence type="ECO:0000313" key="8">
    <source>
        <dbReference type="Proteomes" id="UP000515159"/>
    </source>
</evidence>
<dbReference type="KEGG" id="gsh:117350081"/>
<sequence length="328" mass="36821">MKTLIFLLIWGAGNSQDTEAPQDVFGILGESIIFPLEIPKELNVTKVFWITVKGATNIAFIKMGEKVDVLDPRFKGRVRVPDGNFSLEIQSLREEDGQSYNAQISTDTSSYKREFNLRLFSRLQKPKIHKIIVNPGNMTCSVTLNCTVEKEEGVNYTWTAENGSPSTGSILNVSLTLSASNDAYKCTAKNPVSENFTQITPWEVCARETPKISRHHFRIHVVTVSVVIVPIVLAVTGVLLYVWIKRNRKRKKQKMVPETQTIYAQVTKPERDTSPVLKEDASHANLNGKTLYCTVDFPKKKNSETEKSLYDTVKLPTSSASATYDKVM</sequence>
<feature type="domain" description="Ig-like" evidence="7">
    <location>
        <begin position="126"/>
        <end position="197"/>
    </location>
</feature>
<dbReference type="PANTHER" id="PTHR12080:SF18">
    <property type="entry name" value="SLAM FAMILY MEMBER 9"/>
    <property type="match status" value="1"/>
</dbReference>
<dbReference type="Proteomes" id="UP000515159">
    <property type="component" value="Chromosome 16"/>
</dbReference>
<dbReference type="Gene3D" id="2.60.40.10">
    <property type="entry name" value="Immunoglobulins"/>
    <property type="match status" value="2"/>
</dbReference>
<keyword evidence="2 6" id="KW-0732">Signal</keyword>
<feature type="chain" id="PRO_5028266516" evidence="6">
    <location>
        <begin position="16"/>
        <end position="328"/>
    </location>
</feature>
<keyword evidence="3 5" id="KW-0472">Membrane</keyword>
<dbReference type="PROSITE" id="PS50835">
    <property type="entry name" value="IG_LIKE"/>
    <property type="match status" value="1"/>
</dbReference>